<comment type="caution">
    <text evidence="3">The sequence shown here is derived from an EMBL/GenBank/DDBJ whole genome shotgun (WGS) entry which is preliminary data.</text>
</comment>
<dbReference type="Proteomes" id="UP000596742">
    <property type="component" value="Unassembled WGS sequence"/>
</dbReference>
<dbReference type="CDD" id="cd00051">
    <property type="entry name" value="EFh"/>
    <property type="match status" value="1"/>
</dbReference>
<dbReference type="InterPro" id="IPR002048">
    <property type="entry name" value="EF_hand_dom"/>
</dbReference>
<dbReference type="EMBL" id="UYJE01007509">
    <property type="protein sequence ID" value="VDI55504.1"/>
    <property type="molecule type" value="Genomic_DNA"/>
</dbReference>
<evidence type="ECO:0000259" key="2">
    <source>
        <dbReference type="PROSITE" id="PS50222"/>
    </source>
</evidence>
<dbReference type="OrthoDB" id="6242242at2759"/>
<name>A0A8B6FWL3_MYTGA</name>
<dbReference type="InterPro" id="IPR011992">
    <property type="entry name" value="EF-hand-dom_pair"/>
</dbReference>
<dbReference type="InterPro" id="IPR018247">
    <property type="entry name" value="EF_Hand_1_Ca_BS"/>
</dbReference>
<dbReference type="SUPFAM" id="SSF47473">
    <property type="entry name" value="EF-hand"/>
    <property type="match status" value="1"/>
</dbReference>
<organism evidence="3 4">
    <name type="scientific">Mytilus galloprovincialis</name>
    <name type="common">Mediterranean mussel</name>
    <dbReference type="NCBI Taxonomy" id="29158"/>
    <lineage>
        <taxon>Eukaryota</taxon>
        <taxon>Metazoa</taxon>
        <taxon>Spiralia</taxon>
        <taxon>Lophotrochozoa</taxon>
        <taxon>Mollusca</taxon>
        <taxon>Bivalvia</taxon>
        <taxon>Autobranchia</taxon>
        <taxon>Pteriomorphia</taxon>
        <taxon>Mytilida</taxon>
        <taxon>Mytiloidea</taxon>
        <taxon>Mytilidae</taxon>
        <taxon>Mytilinae</taxon>
        <taxon>Mytilus</taxon>
    </lineage>
</organism>
<dbReference type="GO" id="GO:0005509">
    <property type="term" value="F:calcium ion binding"/>
    <property type="evidence" value="ECO:0007669"/>
    <property type="project" value="InterPro"/>
</dbReference>
<protein>
    <recommendedName>
        <fullName evidence="2">EF-hand domain-containing protein</fullName>
    </recommendedName>
</protein>
<feature type="domain" description="EF-hand" evidence="2">
    <location>
        <begin position="123"/>
        <end position="158"/>
    </location>
</feature>
<reference evidence="3" key="1">
    <citation type="submission" date="2018-11" db="EMBL/GenBank/DDBJ databases">
        <authorList>
            <person name="Alioto T."/>
            <person name="Alioto T."/>
        </authorList>
    </citation>
    <scope>NUCLEOTIDE SEQUENCE</scope>
</reference>
<dbReference type="Gene3D" id="1.10.238.10">
    <property type="entry name" value="EF-hand"/>
    <property type="match status" value="1"/>
</dbReference>
<evidence type="ECO:0000256" key="1">
    <source>
        <dbReference type="ARBA" id="ARBA00022837"/>
    </source>
</evidence>
<dbReference type="Pfam" id="PF13499">
    <property type="entry name" value="EF-hand_7"/>
    <property type="match status" value="1"/>
</dbReference>
<accession>A0A8B6FWL3</accession>
<evidence type="ECO:0000313" key="4">
    <source>
        <dbReference type="Proteomes" id="UP000596742"/>
    </source>
</evidence>
<dbReference type="PROSITE" id="PS50222">
    <property type="entry name" value="EF_HAND_2"/>
    <property type="match status" value="1"/>
</dbReference>
<gene>
    <name evidence="3" type="ORF">MGAL_10B062681</name>
</gene>
<dbReference type="AlphaFoldDB" id="A0A8B6FWL3"/>
<keyword evidence="4" id="KW-1185">Reference proteome</keyword>
<proteinExistence type="predicted"/>
<sequence length="207" mass="23544">MTDKKFMDLKIRTWFKMNNIKGNGQMSKTDCAEIADIFKREYELKDPQYSLLKKWLCEGWDILVKEGQDLANSGKKGGLTPDNAASIFDVSETLNKGEAITEDQYANAFEQLVEVNQGLFQKNFEMMVGSFFDIYDTDHDGKITADDMIRGLRCLGIQQDEAVKMMFSNIDTEKKGNITKPVYVGEWVEFMLGTRKDGAIASVLCRQ</sequence>
<keyword evidence="1" id="KW-0106">Calcium</keyword>
<dbReference type="PROSITE" id="PS00018">
    <property type="entry name" value="EF_HAND_1"/>
    <property type="match status" value="1"/>
</dbReference>
<evidence type="ECO:0000313" key="3">
    <source>
        <dbReference type="EMBL" id="VDI55504.1"/>
    </source>
</evidence>